<sequence>MRFLLVMLAVSLMSANVFAAEKSLLMATTTSTDNTGLLEYLEPIFEKDTGIDWKWTATGTGKALELGKNCDADILLVHAPPAEKKYINNGYGVYRKEVMYNDFVIVGPASDPANIEGKSVTEALVAIYDKSETFVSRGDDSGTNKKEILLWDSAGINDYNKKSWYKETGQGMITTLNIATEMNGYTMTDRGTYIKYQSNYDGKAPLQILVEGDKILYNQYSLIPVSKERCPDVKIKLAEKFIKWMTSDKIQQAIADYRLLGKKLFIPNAK</sequence>
<reference evidence="3 4" key="1">
    <citation type="journal article" date="2018" name="Nat. Biotechnol.">
        <title>A standardized bacterial taxonomy based on genome phylogeny substantially revises the tree of life.</title>
        <authorList>
            <person name="Parks D.H."/>
            <person name="Chuvochina M."/>
            <person name="Waite D.W."/>
            <person name="Rinke C."/>
            <person name="Skarshewski A."/>
            <person name="Chaumeil P.A."/>
            <person name="Hugenholtz P."/>
        </authorList>
    </citation>
    <scope>NUCLEOTIDE SEQUENCE [LARGE SCALE GENOMIC DNA]</scope>
    <source>
        <strain evidence="3">UBA8672</strain>
    </source>
</reference>
<evidence type="ECO:0000313" key="3">
    <source>
        <dbReference type="EMBL" id="HCW93949.1"/>
    </source>
</evidence>
<evidence type="ECO:0000256" key="1">
    <source>
        <dbReference type="SAM" id="SignalP"/>
    </source>
</evidence>
<dbReference type="PANTHER" id="PTHR37945">
    <property type="entry name" value="EXTRACELLULAR TUNGSTATE BINDING PROTEIN"/>
    <property type="match status" value="1"/>
</dbReference>
<dbReference type="Pfam" id="PF12849">
    <property type="entry name" value="PBP_like_2"/>
    <property type="match status" value="1"/>
</dbReference>
<dbReference type="Proteomes" id="UP000262325">
    <property type="component" value="Unassembled WGS sequence"/>
</dbReference>
<feature type="signal peptide" evidence="1">
    <location>
        <begin position="1"/>
        <end position="19"/>
    </location>
</feature>
<comment type="caution">
    <text evidence="3">The sequence shown here is derived from an EMBL/GenBank/DDBJ whole genome shotgun (WGS) entry which is preliminary data.</text>
</comment>
<dbReference type="InterPro" id="IPR024370">
    <property type="entry name" value="PBP_domain"/>
</dbReference>
<dbReference type="SUPFAM" id="SSF53850">
    <property type="entry name" value="Periplasmic binding protein-like II"/>
    <property type="match status" value="1"/>
</dbReference>
<name>A0A3D5QFA5_FLESI</name>
<evidence type="ECO:0000313" key="4">
    <source>
        <dbReference type="Proteomes" id="UP000262325"/>
    </source>
</evidence>
<proteinExistence type="predicted"/>
<protein>
    <submittedName>
        <fullName evidence="3">Tungsten ABC transporter substrate-binding protein</fullName>
    </submittedName>
</protein>
<dbReference type="RefSeq" id="WP_273265106.1">
    <property type="nucleotide sequence ID" value="NZ_JAAZVV010000013.1"/>
</dbReference>
<dbReference type="Gene3D" id="3.40.190.10">
    <property type="entry name" value="Periplasmic binding protein-like II"/>
    <property type="match status" value="2"/>
</dbReference>
<keyword evidence="1" id="KW-0732">Signal</keyword>
<feature type="chain" id="PRO_5017796474" evidence="1">
    <location>
        <begin position="20"/>
        <end position="270"/>
    </location>
</feature>
<organism evidence="3 4">
    <name type="scientific">Flexistipes sinusarabici</name>
    <dbReference type="NCBI Taxonomy" id="2352"/>
    <lineage>
        <taxon>Bacteria</taxon>
        <taxon>Pseudomonadati</taxon>
        <taxon>Deferribacterota</taxon>
        <taxon>Deferribacteres</taxon>
        <taxon>Deferribacterales</taxon>
        <taxon>Flexistipitaceae</taxon>
        <taxon>Flexistipes</taxon>
    </lineage>
</organism>
<evidence type="ECO:0000259" key="2">
    <source>
        <dbReference type="Pfam" id="PF12849"/>
    </source>
</evidence>
<dbReference type="InterPro" id="IPR052738">
    <property type="entry name" value="ABC-Tungstate_binding"/>
</dbReference>
<dbReference type="AlphaFoldDB" id="A0A3D5QFA5"/>
<dbReference type="EMBL" id="DPPF01000208">
    <property type="protein sequence ID" value="HCW93949.1"/>
    <property type="molecule type" value="Genomic_DNA"/>
</dbReference>
<feature type="domain" description="PBP" evidence="2">
    <location>
        <begin position="21"/>
        <end position="249"/>
    </location>
</feature>
<gene>
    <name evidence="3" type="ORF">DHM44_09740</name>
</gene>
<accession>A0A3D5QFA5</accession>
<dbReference type="PANTHER" id="PTHR37945:SF1">
    <property type="entry name" value="EXTRACELLULAR TUNGSTATE BINDING PROTEIN"/>
    <property type="match status" value="1"/>
</dbReference>